<dbReference type="EMBL" id="VLTM01000026">
    <property type="protein sequence ID" value="KAA0162600.1"/>
    <property type="molecule type" value="Genomic_DNA"/>
</dbReference>
<protein>
    <submittedName>
        <fullName evidence="2">Uncharacterized protein</fullName>
    </submittedName>
</protein>
<proteinExistence type="predicted"/>
<gene>
    <name evidence="2" type="ORF">FNF31_03127</name>
</gene>
<reference evidence="2 3" key="1">
    <citation type="submission" date="2019-07" db="EMBL/GenBank/DDBJ databases">
        <title>Genomes of Cafeteria roenbergensis.</title>
        <authorList>
            <person name="Fischer M.G."/>
            <person name="Hackl T."/>
            <person name="Roman M."/>
        </authorList>
    </citation>
    <scope>NUCLEOTIDE SEQUENCE [LARGE SCALE GENOMIC DNA]</scope>
    <source>
        <strain evidence="2 3">Cflag</strain>
    </source>
</reference>
<name>A0A5A8DEJ5_CAFRO</name>
<evidence type="ECO:0000256" key="1">
    <source>
        <dbReference type="SAM" id="MobiDB-lite"/>
    </source>
</evidence>
<evidence type="ECO:0000313" key="3">
    <source>
        <dbReference type="Proteomes" id="UP000325113"/>
    </source>
</evidence>
<dbReference type="Proteomes" id="UP000325113">
    <property type="component" value="Unassembled WGS sequence"/>
</dbReference>
<evidence type="ECO:0000313" key="2">
    <source>
        <dbReference type="EMBL" id="KAA0162600.1"/>
    </source>
</evidence>
<dbReference type="AlphaFoldDB" id="A0A5A8DEJ5"/>
<comment type="caution">
    <text evidence="2">The sequence shown here is derived from an EMBL/GenBank/DDBJ whole genome shotgun (WGS) entry which is preliminary data.</text>
</comment>
<accession>A0A5A8DEJ5</accession>
<sequence>MASAICATAAVGASGPFPMFSGRQRLPAPAGPSWDEFPSSAQAQGPVPAPGSEGTRVLSRIRRGLHAICSVLT</sequence>
<feature type="region of interest" description="Disordered" evidence="1">
    <location>
        <begin position="22"/>
        <end position="54"/>
    </location>
</feature>
<organism evidence="2 3">
    <name type="scientific">Cafeteria roenbergensis</name>
    <name type="common">Marine flagellate</name>
    <dbReference type="NCBI Taxonomy" id="33653"/>
    <lineage>
        <taxon>Eukaryota</taxon>
        <taxon>Sar</taxon>
        <taxon>Stramenopiles</taxon>
        <taxon>Bigyra</taxon>
        <taxon>Opalozoa</taxon>
        <taxon>Bicosoecida</taxon>
        <taxon>Cafeteriaceae</taxon>
        <taxon>Cafeteria</taxon>
    </lineage>
</organism>